<proteinExistence type="inferred from homology"/>
<evidence type="ECO:0000259" key="5">
    <source>
        <dbReference type="PROSITE" id="PS50893"/>
    </source>
</evidence>
<dbReference type="PANTHER" id="PTHR43776">
    <property type="entry name" value="TRANSPORT ATP-BINDING PROTEIN"/>
    <property type="match status" value="1"/>
</dbReference>
<dbReference type="SUPFAM" id="SSF52540">
    <property type="entry name" value="P-loop containing nucleoside triphosphate hydrolases"/>
    <property type="match status" value="1"/>
</dbReference>
<evidence type="ECO:0000256" key="1">
    <source>
        <dbReference type="ARBA" id="ARBA00005417"/>
    </source>
</evidence>
<dbReference type="SMART" id="SM00382">
    <property type="entry name" value="AAA"/>
    <property type="match status" value="1"/>
</dbReference>
<evidence type="ECO:0000256" key="2">
    <source>
        <dbReference type="ARBA" id="ARBA00022448"/>
    </source>
</evidence>
<dbReference type="InterPro" id="IPR017871">
    <property type="entry name" value="ABC_transporter-like_CS"/>
</dbReference>
<dbReference type="RefSeq" id="WP_225235536.1">
    <property type="nucleotide sequence ID" value="NZ_JBAPLV010000022.1"/>
</dbReference>
<gene>
    <name evidence="6" type="ORF">UXQ13_17740</name>
</gene>
<keyword evidence="7" id="KW-1185">Reference proteome</keyword>
<keyword evidence="3" id="KW-0547">Nucleotide-binding</keyword>
<dbReference type="Proteomes" id="UP001373496">
    <property type="component" value="Unassembled WGS sequence"/>
</dbReference>
<dbReference type="PANTHER" id="PTHR43776:SF7">
    <property type="entry name" value="D,D-DIPEPTIDE TRANSPORT ATP-BINDING PROTEIN DDPF-RELATED"/>
    <property type="match status" value="1"/>
</dbReference>
<dbReference type="GO" id="GO:0005524">
    <property type="term" value="F:ATP binding"/>
    <property type="evidence" value="ECO:0007669"/>
    <property type="project" value="UniProtKB-KW"/>
</dbReference>
<evidence type="ECO:0000313" key="7">
    <source>
        <dbReference type="Proteomes" id="UP001373496"/>
    </source>
</evidence>
<dbReference type="PROSITE" id="PS50893">
    <property type="entry name" value="ABC_TRANSPORTER_2"/>
    <property type="match status" value="1"/>
</dbReference>
<evidence type="ECO:0000256" key="3">
    <source>
        <dbReference type="ARBA" id="ARBA00022741"/>
    </source>
</evidence>
<dbReference type="InterPro" id="IPR003593">
    <property type="entry name" value="AAA+_ATPase"/>
</dbReference>
<keyword evidence="4 6" id="KW-0067">ATP-binding</keyword>
<dbReference type="InterPro" id="IPR027417">
    <property type="entry name" value="P-loop_NTPase"/>
</dbReference>
<comment type="caution">
    <text evidence="6">The sequence shown here is derived from an EMBL/GenBank/DDBJ whole genome shotgun (WGS) entry which is preliminary data.</text>
</comment>
<accession>A0ABU8ECE3</accession>
<dbReference type="EMBL" id="JBAPLV010000022">
    <property type="protein sequence ID" value="MEI4280320.1"/>
    <property type="molecule type" value="Genomic_DNA"/>
</dbReference>
<protein>
    <submittedName>
        <fullName evidence="6">ATP-binding cassette domain-containing protein</fullName>
    </submittedName>
</protein>
<organism evidence="6 7">
    <name type="scientific">Klenkia terrae</name>
    <dbReference type="NCBI Taxonomy" id="1052259"/>
    <lineage>
        <taxon>Bacteria</taxon>
        <taxon>Bacillati</taxon>
        <taxon>Actinomycetota</taxon>
        <taxon>Actinomycetes</taxon>
        <taxon>Geodermatophilales</taxon>
        <taxon>Geodermatophilaceae</taxon>
        <taxon>Klenkia</taxon>
    </lineage>
</organism>
<sequence>MIELRGLVRGYPGVRALDGVDLAVPTGRHLALVGSSGAGKTTLLRLLLGLEAPDAGTVRVLDRPVHPGPARSLRWLRQAVGVVAQDAGSSLDPRWPVGRSVAEPLRLLQVTGDHPARVREVLAAVGVDPDAADRRPDAFSGGQRQRIALARALAHRPQLLVADELLSGADAVLRARLLELLTGLGTQLLLVTHDLAVAAALHGDVAVLAHGRLVEHGPVADVLADPAAPATRELLAAVLRLPS</sequence>
<feature type="domain" description="ABC transporter" evidence="5">
    <location>
        <begin position="2"/>
        <end position="235"/>
    </location>
</feature>
<name>A0ABU8ECE3_9ACTN</name>
<dbReference type="InterPro" id="IPR003439">
    <property type="entry name" value="ABC_transporter-like_ATP-bd"/>
</dbReference>
<keyword evidence="2" id="KW-0813">Transport</keyword>
<dbReference type="Pfam" id="PF00005">
    <property type="entry name" value="ABC_tran"/>
    <property type="match status" value="1"/>
</dbReference>
<reference evidence="6 7" key="1">
    <citation type="submission" date="2024-03" db="EMBL/GenBank/DDBJ databases">
        <title>Draft genome sequence of Klenkia terrae.</title>
        <authorList>
            <person name="Duangmal K."/>
            <person name="Chantavorakit T."/>
        </authorList>
    </citation>
    <scope>NUCLEOTIDE SEQUENCE [LARGE SCALE GENOMIC DNA]</scope>
    <source>
        <strain evidence="6 7">JCM 17786</strain>
    </source>
</reference>
<dbReference type="PROSITE" id="PS00211">
    <property type="entry name" value="ABC_TRANSPORTER_1"/>
    <property type="match status" value="1"/>
</dbReference>
<dbReference type="InterPro" id="IPR050319">
    <property type="entry name" value="ABC_transp_ATP-bind"/>
</dbReference>
<comment type="similarity">
    <text evidence="1">Belongs to the ABC transporter superfamily.</text>
</comment>
<evidence type="ECO:0000313" key="6">
    <source>
        <dbReference type="EMBL" id="MEI4280320.1"/>
    </source>
</evidence>
<dbReference type="Gene3D" id="3.40.50.300">
    <property type="entry name" value="P-loop containing nucleotide triphosphate hydrolases"/>
    <property type="match status" value="1"/>
</dbReference>
<evidence type="ECO:0000256" key="4">
    <source>
        <dbReference type="ARBA" id="ARBA00022840"/>
    </source>
</evidence>